<keyword evidence="2" id="KW-1185">Reference proteome</keyword>
<proteinExistence type="predicted"/>
<reference evidence="1" key="1">
    <citation type="submission" date="2024-02" db="EMBL/GenBank/DDBJ databases">
        <title>Metagenome Assembled Genome of Zalaria obscura JY119.</title>
        <authorList>
            <person name="Vighnesh L."/>
            <person name="Jagadeeshwari U."/>
            <person name="Venkata Ramana C."/>
            <person name="Sasikala C."/>
        </authorList>
    </citation>
    <scope>NUCLEOTIDE SEQUENCE</scope>
    <source>
        <strain evidence="1">JY119</strain>
    </source>
</reference>
<evidence type="ECO:0000313" key="1">
    <source>
        <dbReference type="EMBL" id="KAK8208987.1"/>
    </source>
</evidence>
<protein>
    <submittedName>
        <fullName evidence="1">Uncharacterized protein</fullName>
    </submittedName>
</protein>
<organism evidence="1 2">
    <name type="scientific">Zalaria obscura</name>
    <dbReference type="NCBI Taxonomy" id="2024903"/>
    <lineage>
        <taxon>Eukaryota</taxon>
        <taxon>Fungi</taxon>
        <taxon>Dikarya</taxon>
        <taxon>Ascomycota</taxon>
        <taxon>Pezizomycotina</taxon>
        <taxon>Dothideomycetes</taxon>
        <taxon>Dothideomycetidae</taxon>
        <taxon>Dothideales</taxon>
        <taxon>Zalariaceae</taxon>
        <taxon>Zalaria</taxon>
    </lineage>
</organism>
<accession>A0ACC3SF24</accession>
<gene>
    <name evidence="1" type="ORF">M8818_003951</name>
</gene>
<comment type="caution">
    <text evidence="1">The sequence shown here is derived from an EMBL/GenBank/DDBJ whole genome shotgun (WGS) entry which is preliminary data.</text>
</comment>
<sequence>MSQADATTERPSDLPNPKSTASFWHSEPSPLLLGHRSTRELPNHADVVVVGSGITGASVAHHLLRHHDEDGKKENEKLNVVMLEAREACWGATGRNGGHCQPLLYDVPTDPSIGHFELRNFASIQSLIASKSIDCEFYPQPGVRALMTSADLADADKSLATLQKSDASLAARVKLVTDKDELKRLKLGPKAKGAIVTDIAARMWPYKFVARILEDLLTSPSIAGRFNLQTHTPVTAIKPTGDASQPWSIQTERGTMTARNVVLATNAYTSHLVPSFADVIVPCRGQMSALKPPPTASGESRLQTSFGFVGHSQDDYLIQRPNERGGHLMFGGGRPNGHALGVTDDSVIDDRTATYLRRSLFGLLDLGDGEETKAEEKLELEAVNEWTGIMGFSRDNVPWVGPVPSQPGMFMSAGYTGHGMPNTWLCGAAAAAMVVAMEEGADEKAAVQAGIQEVGLPKCYILNDARLERVRKMETVRKQDERMMFKAEAT</sequence>
<dbReference type="Proteomes" id="UP001320706">
    <property type="component" value="Unassembled WGS sequence"/>
</dbReference>
<dbReference type="EMBL" id="JAMKPW020000018">
    <property type="protein sequence ID" value="KAK8208987.1"/>
    <property type="molecule type" value="Genomic_DNA"/>
</dbReference>
<evidence type="ECO:0000313" key="2">
    <source>
        <dbReference type="Proteomes" id="UP001320706"/>
    </source>
</evidence>
<name>A0ACC3SF24_9PEZI</name>